<organism evidence="2 3">
    <name type="scientific">Pigmentiphaga humi</name>
    <dbReference type="NCBI Taxonomy" id="2478468"/>
    <lineage>
        <taxon>Bacteria</taxon>
        <taxon>Pseudomonadati</taxon>
        <taxon>Pseudomonadota</taxon>
        <taxon>Betaproteobacteria</taxon>
        <taxon>Burkholderiales</taxon>
        <taxon>Alcaligenaceae</taxon>
        <taxon>Pigmentiphaga</taxon>
    </lineage>
</organism>
<reference evidence="2 3" key="1">
    <citation type="submission" date="2018-10" db="EMBL/GenBank/DDBJ databases">
        <authorList>
            <person name="Criscuolo A."/>
        </authorList>
    </citation>
    <scope>NUCLEOTIDE SEQUENCE [LARGE SCALE GENOMIC DNA]</scope>
    <source>
        <strain evidence="2">DnA1</strain>
    </source>
</reference>
<dbReference type="OrthoDB" id="8689594at2"/>
<dbReference type="AlphaFoldDB" id="A0A3P4B4Q2"/>
<dbReference type="InterPro" id="IPR015168">
    <property type="entry name" value="SsuA/THI5"/>
</dbReference>
<evidence type="ECO:0000259" key="1">
    <source>
        <dbReference type="Pfam" id="PF09084"/>
    </source>
</evidence>
<dbReference type="EMBL" id="UWPJ01000017">
    <property type="protein sequence ID" value="VCU70135.1"/>
    <property type="molecule type" value="Genomic_DNA"/>
</dbReference>
<dbReference type="RefSeq" id="WP_124079639.1">
    <property type="nucleotide sequence ID" value="NZ_UWPJ01000017.1"/>
</dbReference>
<keyword evidence="2" id="KW-0456">Lyase</keyword>
<dbReference type="GO" id="GO:0018796">
    <property type="term" value="F:4,5-dihydroxyphthalate decarboxylase activity"/>
    <property type="evidence" value="ECO:0007669"/>
    <property type="project" value="UniProtKB-EC"/>
</dbReference>
<sequence length="327" mass="36450">MTQAQSLPLKIAIATYGHTAALKNGQVPIAGVQPDFVEVKPIIAAFRRMVRDVEFDVCEMAPATYMIAREAGSPFKALPISTFRRFHHAGLVYRTDAGIREPRDLEGKRAGVRAYSVTTGIWTRGIMTNEYGVDNSKITWVVDDEEHVTSLQLPPNVEHAQDGKSLVDLMASGYLSAAFTDNAGIGRAGAPTDGWQSGGRINPTEYVEMFPNAAELEAEWYKKTGIYPLHALIVVKDETLAKHPWIAKSLYDAFLEAKNIYLRQLEAGESVSDKDAHYRAMSRIVGNDPLPYGFETNRKSLQAMMDYCHQQGLLKKQHKLEDMFIEV</sequence>
<dbReference type="SUPFAM" id="SSF53850">
    <property type="entry name" value="Periplasmic binding protein-like II"/>
    <property type="match status" value="1"/>
</dbReference>
<dbReference type="Pfam" id="PF09084">
    <property type="entry name" value="NMT1"/>
    <property type="match status" value="1"/>
</dbReference>
<name>A0A3P4B4Q2_9BURK</name>
<evidence type="ECO:0000313" key="2">
    <source>
        <dbReference type="EMBL" id="VCU70135.1"/>
    </source>
</evidence>
<keyword evidence="3" id="KW-1185">Reference proteome</keyword>
<gene>
    <name evidence="2" type="primary">pht5_10</name>
    <name evidence="2" type="ORF">PIGHUM_02202</name>
</gene>
<accession>A0A3P4B4Q2</accession>
<protein>
    <submittedName>
        <fullName evidence="2">4,5-dihydroxyphthalate decarboxylase</fullName>
        <ecNumber evidence="2">4.1.1.55</ecNumber>
    </submittedName>
</protein>
<dbReference type="EC" id="4.1.1.55" evidence="2"/>
<dbReference type="Gene3D" id="3.40.190.10">
    <property type="entry name" value="Periplasmic binding protein-like II"/>
    <property type="match status" value="2"/>
</dbReference>
<feature type="domain" description="SsuA/THI5-like" evidence="1">
    <location>
        <begin position="63"/>
        <end position="143"/>
    </location>
</feature>
<evidence type="ECO:0000313" key="3">
    <source>
        <dbReference type="Proteomes" id="UP000277294"/>
    </source>
</evidence>
<proteinExistence type="predicted"/>
<dbReference type="Proteomes" id="UP000277294">
    <property type="component" value="Unassembled WGS sequence"/>
</dbReference>